<evidence type="ECO:0000256" key="1">
    <source>
        <dbReference type="SAM" id="Phobius"/>
    </source>
</evidence>
<evidence type="ECO:0000313" key="2">
    <source>
        <dbReference type="EMBL" id="KKS09510.1"/>
    </source>
</evidence>
<keyword evidence="1" id="KW-0472">Membrane</keyword>
<evidence type="ECO:0000313" key="3">
    <source>
        <dbReference type="Proteomes" id="UP000033869"/>
    </source>
</evidence>
<dbReference type="Proteomes" id="UP000033869">
    <property type="component" value="Unassembled WGS sequence"/>
</dbReference>
<feature type="transmembrane region" description="Helical" evidence="1">
    <location>
        <begin position="42"/>
        <end position="63"/>
    </location>
</feature>
<dbReference type="EMBL" id="LCBL01000002">
    <property type="protein sequence ID" value="KKS09510.1"/>
    <property type="molecule type" value="Genomic_DNA"/>
</dbReference>
<proteinExistence type="predicted"/>
<comment type="caution">
    <text evidence="2">The sequence shown here is derived from an EMBL/GenBank/DDBJ whole genome shotgun (WGS) entry which is preliminary data.</text>
</comment>
<dbReference type="AlphaFoldDB" id="A0A0G0W951"/>
<organism evidence="2 3">
    <name type="scientific">candidate division CPR2 bacterium GW2011_GWC1_41_48</name>
    <dbReference type="NCBI Taxonomy" id="1618344"/>
    <lineage>
        <taxon>Bacteria</taxon>
        <taxon>Bacteria division CPR2</taxon>
    </lineage>
</organism>
<accession>A0A0G0W951</accession>
<name>A0A0G0W951_UNCC2</name>
<feature type="transmembrane region" description="Helical" evidence="1">
    <location>
        <begin position="14"/>
        <end position="36"/>
    </location>
</feature>
<gene>
    <name evidence="2" type="ORF">UU65_C0002G0288</name>
</gene>
<reference evidence="2 3" key="1">
    <citation type="journal article" date="2015" name="Nature">
        <title>rRNA introns, odd ribosomes, and small enigmatic genomes across a large radiation of phyla.</title>
        <authorList>
            <person name="Brown C.T."/>
            <person name="Hug L.A."/>
            <person name="Thomas B.C."/>
            <person name="Sharon I."/>
            <person name="Castelle C.J."/>
            <person name="Singh A."/>
            <person name="Wilkins M.J."/>
            <person name="Williams K.H."/>
            <person name="Banfield J.F."/>
        </authorList>
    </citation>
    <scope>NUCLEOTIDE SEQUENCE [LARGE SCALE GENOMIC DNA]</scope>
</reference>
<keyword evidence="1" id="KW-1133">Transmembrane helix</keyword>
<sequence>MDLMKYIDRIIKNVAYILIILGGFTLILIGLLSLFLPILPGWLLIIAGVLLLGEKTKLSRYIIGKLPPRIKEKIVERQNKEL</sequence>
<evidence type="ECO:0008006" key="4">
    <source>
        <dbReference type="Google" id="ProtNLM"/>
    </source>
</evidence>
<protein>
    <recommendedName>
        <fullName evidence="4">Transmembrane protein (PGPGW)</fullName>
    </recommendedName>
</protein>
<keyword evidence="1" id="KW-0812">Transmembrane</keyword>